<evidence type="ECO:0000313" key="3">
    <source>
        <dbReference type="Proteomes" id="UP000226192"/>
    </source>
</evidence>
<dbReference type="InterPro" id="IPR011009">
    <property type="entry name" value="Kinase-like_dom_sf"/>
</dbReference>
<dbReference type="Gene3D" id="1.20.120.1020">
    <property type="entry name" value="Prion-inhibition and propagation, HeLo domain"/>
    <property type="match status" value="1"/>
</dbReference>
<sequence length="606" mass="67153">MDTQAAVVQVAFHGACFALHILRSSLHFSHAAERLILNLEMERFRLLIWGQNSGLAPPPGQPPRLPSRLEAISSVINSHLDGIARLLQDAQVLRARYGLQETLEQPSSSATVRRLLERMQATLGAMGIPSDATLGSNDGEMKKRLHWWDSPAKRLRWAVCDLDRFSALVDDLASRISKLNQLLTETQQVSAQQDGERVSILLVGSVADGQALHLLLAAAKQTPIPSATRARVENLAICANVPLPHLVPASLALSDFVLPPSFASKRRFLAAKTSDSVAGAVHLFERKDFDPNIGPREKRMLVARIQHLVSLLSKPKTPEFKTPLALGCIHDAARFCWWMVHRLPPFSAWPVSPSCQLGFEPVSLAALLHPRARFRPPLEQRYALASHICATLSELFSSSWLHKGIRSENIIFCVPAMPEPGLLPAQSSQLLKSVLVCGFDYSRQESEQSSIDKARLSGNVPTAMFRHPSYQGDAAEGYKMEYDVYSLGLVLVEIALWTPLASFLQPKPASSSVSKSQNDASHLSPNMTLFHEPHAAALKRRVTHTVDAEFAFRLGSQYHEAIKFCLEFADLDPRPQDDEFPTHPSLEFYNKVVVPLSRLQRGFLSE</sequence>
<keyword evidence="3" id="KW-1185">Reference proteome</keyword>
<dbReference type="GO" id="GO:0005524">
    <property type="term" value="F:ATP binding"/>
    <property type="evidence" value="ECO:0007669"/>
    <property type="project" value="InterPro"/>
</dbReference>
<comment type="caution">
    <text evidence="2">The sequence shown here is derived from an EMBL/GenBank/DDBJ whole genome shotgun (WGS) entry which is preliminary data.</text>
</comment>
<organism evidence="2 3">
    <name type="scientific">Ophiocordyceps australis</name>
    <dbReference type="NCBI Taxonomy" id="1399860"/>
    <lineage>
        <taxon>Eukaryota</taxon>
        <taxon>Fungi</taxon>
        <taxon>Dikarya</taxon>
        <taxon>Ascomycota</taxon>
        <taxon>Pezizomycotina</taxon>
        <taxon>Sordariomycetes</taxon>
        <taxon>Hypocreomycetidae</taxon>
        <taxon>Hypocreales</taxon>
        <taxon>Ophiocordycipitaceae</taxon>
        <taxon>Ophiocordyceps</taxon>
    </lineage>
</organism>
<gene>
    <name evidence="2" type="ORF">CDD81_5650</name>
</gene>
<dbReference type="STRING" id="1399860.A0A2C5X9Z0"/>
<dbReference type="PROSITE" id="PS50011">
    <property type="entry name" value="PROTEIN_KINASE_DOM"/>
    <property type="match status" value="1"/>
</dbReference>
<dbReference type="OrthoDB" id="1911848at2759"/>
<dbReference type="InterPro" id="IPR029498">
    <property type="entry name" value="HeLo_dom"/>
</dbReference>
<dbReference type="SUPFAM" id="SSF56112">
    <property type="entry name" value="Protein kinase-like (PK-like)"/>
    <property type="match status" value="1"/>
</dbReference>
<dbReference type="GO" id="GO:0004672">
    <property type="term" value="F:protein kinase activity"/>
    <property type="evidence" value="ECO:0007669"/>
    <property type="project" value="InterPro"/>
</dbReference>
<evidence type="ECO:0000313" key="2">
    <source>
        <dbReference type="EMBL" id="PHH63669.1"/>
    </source>
</evidence>
<feature type="domain" description="Protein kinase" evidence="1">
    <location>
        <begin position="251"/>
        <end position="586"/>
    </location>
</feature>
<name>A0A2C5X9Z0_9HYPO</name>
<dbReference type="InterPro" id="IPR038305">
    <property type="entry name" value="HeLo_sf"/>
</dbReference>
<dbReference type="EMBL" id="NJET01000045">
    <property type="protein sequence ID" value="PHH63669.1"/>
    <property type="molecule type" value="Genomic_DNA"/>
</dbReference>
<dbReference type="Pfam" id="PF14479">
    <property type="entry name" value="HeLo"/>
    <property type="match status" value="1"/>
</dbReference>
<evidence type="ECO:0000259" key="1">
    <source>
        <dbReference type="PROSITE" id="PS50011"/>
    </source>
</evidence>
<dbReference type="InterPro" id="IPR000719">
    <property type="entry name" value="Prot_kinase_dom"/>
</dbReference>
<reference evidence="2 3" key="1">
    <citation type="submission" date="2017-06" db="EMBL/GenBank/DDBJ databases">
        <title>Ant-infecting Ophiocordyceps genomes reveal a high diversity of potential behavioral manipulation genes and a possible major role for enterotoxins.</title>
        <authorList>
            <person name="De Bekker C."/>
            <person name="Evans H.C."/>
            <person name="Brachmann A."/>
            <person name="Hughes D.P."/>
        </authorList>
    </citation>
    <scope>NUCLEOTIDE SEQUENCE [LARGE SCALE GENOMIC DNA]</scope>
    <source>
        <strain evidence="2 3">Map64</strain>
    </source>
</reference>
<dbReference type="PANTHER" id="PTHR37542:SF3">
    <property type="entry name" value="PRION-INHIBITION AND PROPAGATION HELO DOMAIN-CONTAINING PROTEIN"/>
    <property type="match status" value="1"/>
</dbReference>
<accession>A0A2C5X9Z0</accession>
<proteinExistence type="predicted"/>
<protein>
    <recommendedName>
        <fullName evidence="1">Protein kinase domain-containing protein</fullName>
    </recommendedName>
</protein>
<dbReference type="PANTHER" id="PTHR37542">
    <property type="entry name" value="HELO DOMAIN-CONTAINING PROTEIN-RELATED"/>
    <property type="match status" value="1"/>
</dbReference>
<dbReference type="Proteomes" id="UP000226192">
    <property type="component" value="Unassembled WGS sequence"/>
</dbReference>
<dbReference type="AlphaFoldDB" id="A0A2C5X9Z0"/>
<dbReference type="Gene3D" id="1.10.510.10">
    <property type="entry name" value="Transferase(Phosphotransferase) domain 1"/>
    <property type="match status" value="1"/>
</dbReference>